<dbReference type="Proteomes" id="UP001057561">
    <property type="component" value="Chromosome"/>
</dbReference>
<evidence type="ECO:0000313" key="2">
    <source>
        <dbReference type="Proteomes" id="UP001057561"/>
    </source>
</evidence>
<accession>A0ABY5LW63</accession>
<organism evidence="1 2">
    <name type="scientific">Dolichospermum heterosporum TAC447</name>
    <dbReference type="NCBI Taxonomy" id="747523"/>
    <lineage>
        <taxon>Bacteria</taxon>
        <taxon>Bacillati</taxon>
        <taxon>Cyanobacteriota</taxon>
        <taxon>Cyanophyceae</taxon>
        <taxon>Nostocales</taxon>
        <taxon>Aphanizomenonaceae</taxon>
        <taxon>Dolichospermum</taxon>
        <taxon>Dolichospermum heterosporum</taxon>
    </lineage>
</organism>
<dbReference type="Gene3D" id="2.160.10.10">
    <property type="entry name" value="Hexapeptide repeat proteins"/>
    <property type="match status" value="1"/>
</dbReference>
<dbReference type="InterPro" id="IPR011004">
    <property type="entry name" value="Trimer_LpxA-like_sf"/>
</dbReference>
<dbReference type="RefSeq" id="WP_027404757.1">
    <property type="nucleotide sequence ID" value="NZ_CP099464.1"/>
</dbReference>
<dbReference type="EMBL" id="CP099464">
    <property type="protein sequence ID" value="UUO16207.1"/>
    <property type="molecule type" value="Genomic_DNA"/>
</dbReference>
<dbReference type="SUPFAM" id="SSF51161">
    <property type="entry name" value="Trimeric LpxA-like enzymes"/>
    <property type="match status" value="1"/>
</dbReference>
<protein>
    <recommendedName>
        <fullName evidence="3">Acyltransferase</fullName>
    </recommendedName>
</protein>
<dbReference type="InterPro" id="IPR001451">
    <property type="entry name" value="Hexapep"/>
</dbReference>
<gene>
    <name evidence="1" type="ORF">NG743_03930</name>
</gene>
<proteinExistence type="predicted"/>
<dbReference type="InterPro" id="IPR050179">
    <property type="entry name" value="Trans_hexapeptide_repeat"/>
</dbReference>
<sequence>MRKILLFLAVMLPHLLKLFIYRQVMGWEIGKQVKIGFSYIDCDQVFMGDNIRIRHFNIIRGLKHFQVGSNSYIANFNEFFGNNSSDEKWKNDLTLGEGVLVMSHHFIDVAGTVTIGSHTTIAGRNTQVWSHSLTYPQDIPALVPMDVSIGKEAYIGARSTLIGCSIPDRAVIGAGSVVNKSFAAESCRLLIAGNPATIKKRYDNSIIIDRQE</sequence>
<reference evidence="1" key="1">
    <citation type="submission" date="2022-06" db="EMBL/GenBank/DDBJ databases">
        <title>Nostosin G and Spiroidesin B from the Cyanobacterium Dolichospermum sp. NIES-1697.</title>
        <authorList>
            <person name="Phan C.-S."/>
            <person name="Mehjabin J.J."/>
            <person name="Anas A.R.J."/>
            <person name="Hayasaka M."/>
            <person name="Onoki R."/>
            <person name="Wang J."/>
            <person name="Umezawa T."/>
            <person name="Washio K."/>
            <person name="Morikawa M."/>
            <person name="Okino T."/>
        </authorList>
    </citation>
    <scope>NUCLEOTIDE SEQUENCE</scope>
    <source>
        <strain evidence="1">NIES-1697</strain>
    </source>
</reference>
<keyword evidence="2" id="KW-1185">Reference proteome</keyword>
<dbReference type="PANTHER" id="PTHR43300">
    <property type="entry name" value="ACETYLTRANSFERASE"/>
    <property type="match status" value="1"/>
</dbReference>
<evidence type="ECO:0000313" key="1">
    <source>
        <dbReference type="EMBL" id="UUO16207.1"/>
    </source>
</evidence>
<dbReference type="Pfam" id="PF14602">
    <property type="entry name" value="Hexapep_2"/>
    <property type="match status" value="1"/>
</dbReference>
<evidence type="ECO:0008006" key="3">
    <source>
        <dbReference type="Google" id="ProtNLM"/>
    </source>
</evidence>
<name>A0ABY5LW63_9CYAN</name>